<dbReference type="Proteomes" id="UP000298663">
    <property type="component" value="Unassembled WGS sequence"/>
</dbReference>
<protein>
    <submittedName>
        <fullName evidence="2">Uncharacterized protein</fullName>
    </submittedName>
</protein>
<feature type="region of interest" description="Disordered" evidence="1">
    <location>
        <begin position="33"/>
        <end position="59"/>
    </location>
</feature>
<accession>A0A4U5MRB4</accession>
<evidence type="ECO:0000313" key="2">
    <source>
        <dbReference type="EMBL" id="TKR72210.1"/>
    </source>
</evidence>
<reference evidence="2 3" key="2">
    <citation type="journal article" date="2019" name="G3 (Bethesda)">
        <title>Hybrid Assembly of the Genome of the Entomopathogenic Nematode Steinernema carpocapsae Identifies the X-Chromosome.</title>
        <authorList>
            <person name="Serra L."/>
            <person name="Macchietto M."/>
            <person name="Macias-Munoz A."/>
            <person name="McGill C.J."/>
            <person name="Rodriguez I.M."/>
            <person name="Rodriguez B."/>
            <person name="Murad R."/>
            <person name="Mortazavi A."/>
        </authorList>
    </citation>
    <scope>NUCLEOTIDE SEQUENCE [LARGE SCALE GENOMIC DNA]</scope>
    <source>
        <strain evidence="2 3">ALL</strain>
    </source>
</reference>
<sequence length="86" mass="8952">MSLQPGSKRVYIVNLYLLPGSVPARAALSLQPIETNEPAPPALGASRGESAAANDAAHNCHADGPMSGLAPFDDLSHHLPLLICQQ</sequence>
<proteinExistence type="predicted"/>
<evidence type="ECO:0000256" key="1">
    <source>
        <dbReference type="SAM" id="MobiDB-lite"/>
    </source>
</evidence>
<reference evidence="2 3" key="1">
    <citation type="journal article" date="2015" name="Genome Biol.">
        <title>Comparative genomics of Steinernema reveals deeply conserved gene regulatory networks.</title>
        <authorList>
            <person name="Dillman A.R."/>
            <person name="Macchietto M."/>
            <person name="Porter C.F."/>
            <person name="Rogers A."/>
            <person name="Williams B."/>
            <person name="Antoshechkin I."/>
            <person name="Lee M.M."/>
            <person name="Goodwin Z."/>
            <person name="Lu X."/>
            <person name="Lewis E.E."/>
            <person name="Goodrich-Blair H."/>
            <person name="Stock S.P."/>
            <person name="Adams B.J."/>
            <person name="Sternberg P.W."/>
            <person name="Mortazavi A."/>
        </authorList>
    </citation>
    <scope>NUCLEOTIDE SEQUENCE [LARGE SCALE GENOMIC DNA]</scope>
    <source>
        <strain evidence="2 3">ALL</strain>
    </source>
</reference>
<organism evidence="2 3">
    <name type="scientific">Steinernema carpocapsae</name>
    <name type="common">Entomopathogenic nematode</name>
    <dbReference type="NCBI Taxonomy" id="34508"/>
    <lineage>
        <taxon>Eukaryota</taxon>
        <taxon>Metazoa</taxon>
        <taxon>Ecdysozoa</taxon>
        <taxon>Nematoda</taxon>
        <taxon>Chromadorea</taxon>
        <taxon>Rhabditida</taxon>
        <taxon>Tylenchina</taxon>
        <taxon>Panagrolaimomorpha</taxon>
        <taxon>Strongyloidoidea</taxon>
        <taxon>Steinernematidae</taxon>
        <taxon>Steinernema</taxon>
    </lineage>
</organism>
<evidence type="ECO:0000313" key="3">
    <source>
        <dbReference type="Proteomes" id="UP000298663"/>
    </source>
</evidence>
<keyword evidence="3" id="KW-1185">Reference proteome</keyword>
<gene>
    <name evidence="2" type="ORF">L596_019699</name>
</gene>
<comment type="caution">
    <text evidence="2">The sequence shown here is derived from an EMBL/GenBank/DDBJ whole genome shotgun (WGS) entry which is preliminary data.</text>
</comment>
<dbReference type="EMBL" id="AZBU02000006">
    <property type="protein sequence ID" value="TKR72210.1"/>
    <property type="molecule type" value="Genomic_DNA"/>
</dbReference>
<dbReference type="AlphaFoldDB" id="A0A4U5MRB4"/>
<name>A0A4U5MRB4_STECR</name>